<dbReference type="InterPro" id="IPR002376">
    <property type="entry name" value="Formyl_transf_N"/>
</dbReference>
<dbReference type="SUPFAM" id="SSF50486">
    <property type="entry name" value="FMT C-terminal domain-like"/>
    <property type="match status" value="1"/>
</dbReference>
<dbReference type="CDD" id="cd08700">
    <property type="entry name" value="FMT_C_OzmH_like"/>
    <property type="match status" value="1"/>
</dbReference>
<dbReference type="SUPFAM" id="SSF53328">
    <property type="entry name" value="Formyltransferase"/>
    <property type="match status" value="1"/>
</dbReference>
<comment type="caution">
    <text evidence="2">The sequence shown here is derived from an EMBL/GenBank/DDBJ whole genome shotgun (WGS) entry which is preliminary data.</text>
</comment>
<dbReference type="EMBL" id="NITZ01000003">
    <property type="protein sequence ID" value="PHM50104.1"/>
    <property type="molecule type" value="Genomic_DNA"/>
</dbReference>
<organism evidence="2 3">
    <name type="scientific">Xenorhabdus miraniensis</name>
    <dbReference type="NCBI Taxonomy" id="351674"/>
    <lineage>
        <taxon>Bacteria</taxon>
        <taxon>Pseudomonadati</taxon>
        <taxon>Pseudomonadota</taxon>
        <taxon>Gammaproteobacteria</taxon>
        <taxon>Enterobacterales</taxon>
        <taxon>Morganellaceae</taxon>
        <taxon>Xenorhabdus</taxon>
    </lineage>
</organism>
<keyword evidence="3" id="KW-1185">Reference proteome</keyword>
<evidence type="ECO:0000259" key="1">
    <source>
        <dbReference type="Pfam" id="PF00551"/>
    </source>
</evidence>
<dbReference type="InterPro" id="IPR036477">
    <property type="entry name" value="Formyl_transf_N_sf"/>
</dbReference>
<sequence>MNIMKLRKNYHCVVIGQGALAIRCCQFLIDSGFYIDAVLSLDSVFTSWSKKEEIKHINSIGELELFVCDNSVEWLFSISCPLIFNSKLLNNITLGAFNYHDAPLPKYTGYHATSWAILSLEKEYSITWHRVVFKEEVGDIVVQKNVDITPSDTAFSLNIKCYYAAFEGFKKLILLIKSENIEYTKQDLSERKFFSNRKRPYSLACLQWKKTAEELSALVRGLYFGEHYHNPLCMPKFYLMSTVGIVKNLEILSNSSHEKPGILVDISQDFWVITTATTDIKIEFMQLKGEYFGADFLAYQLDINVGDILPTLSDYDCDDITQEHENLVSCESFWVERLESSKPLKTILENQECHYQDCIFDIYYKWNLYDEMIRFKNEDRLFHILSALAVYLSLSNNTQHFHLAWKTHLFKNKNLNYSIFFSDTVPFEFYVNLDGTAFDLYSAISIEYATVNKHKTFTEDIRFRYPKLKLSEFLNSKFIFGIDVVNYENIEDNPIDSEPDEKINSFLTMQIEPTKRAFRWVSNSSLFSSLELTKMTDEIINIDKILLSNPTISLRKLFYGGFD</sequence>
<dbReference type="AlphaFoldDB" id="A0A2D0JUU8"/>
<evidence type="ECO:0000313" key="3">
    <source>
        <dbReference type="Proteomes" id="UP000221980"/>
    </source>
</evidence>
<dbReference type="Pfam" id="PF00551">
    <property type="entry name" value="Formyl_trans_N"/>
    <property type="match status" value="1"/>
</dbReference>
<gene>
    <name evidence="2" type="ORF">Xmir_00995</name>
</gene>
<dbReference type="InterPro" id="IPR011034">
    <property type="entry name" value="Formyl_transferase-like_C_sf"/>
</dbReference>
<evidence type="ECO:0000313" key="2">
    <source>
        <dbReference type="EMBL" id="PHM50104.1"/>
    </source>
</evidence>
<feature type="domain" description="Formyl transferase N-terminal" evidence="1">
    <location>
        <begin position="76"/>
        <end position="160"/>
    </location>
</feature>
<accession>A0A2D0JUU8</accession>
<dbReference type="GO" id="GO:0003824">
    <property type="term" value="F:catalytic activity"/>
    <property type="evidence" value="ECO:0007669"/>
    <property type="project" value="InterPro"/>
</dbReference>
<proteinExistence type="predicted"/>
<dbReference type="Gene3D" id="3.40.50.12230">
    <property type="match status" value="1"/>
</dbReference>
<protein>
    <submittedName>
        <fullName evidence="2">Bifunctional polymyxin resistance protein arnA</fullName>
    </submittedName>
</protein>
<dbReference type="Proteomes" id="UP000221980">
    <property type="component" value="Unassembled WGS sequence"/>
</dbReference>
<reference evidence="2 3" key="1">
    <citation type="journal article" date="2017" name="Nat. Microbiol.">
        <title>Natural product diversity associated with the nematode symbionts Photorhabdus and Xenorhabdus.</title>
        <authorList>
            <person name="Tobias N.J."/>
            <person name="Wolff H."/>
            <person name="Djahanschiri B."/>
            <person name="Grundmann F."/>
            <person name="Kronenwerth M."/>
            <person name="Shi Y.M."/>
            <person name="Simonyi S."/>
            <person name="Grun P."/>
            <person name="Shapiro-Ilan D."/>
            <person name="Pidot S.J."/>
            <person name="Stinear T.P."/>
            <person name="Ebersberger I."/>
            <person name="Bode H.B."/>
        </authorList>
    </citation>
    <scope>NUCLEOTIDE SEQUENCE [LARGE SCALE GENOMIC DNA]</scope>
    <source>
        <strain evidence="2 3">DSM 17902</strain>
    </source>
</reference>
<name>A0A2D0JUU8_9GAMM</name>